<keyword evidence="2" id="KW-1185">Reference proteome</keyword>
<dbReference type="InterPro" id="IPR021077">
    <property type="entry name" value="Phage_phi-Lf_Orf112"/>
</dbReference>
<proteinExistence type="predicted"/>
<evidence type="ECO:0000313" key="1">
    <source>
        <dbReference type="EMBL" id="PSV43191.1"/>
    </source>
</evidence>
<sequence length="123" mass="13949">MVSSKFTGNYIFRKFECGLSKYETSELCFKSVRTITRWDGGQDIPPECKRLMRMYTGREVGISESWIGWRITKENLISPNGLSISSNKVLTGTAILEIGAEQDSYNLSLIMKTARALRNTLKN</sequence>
<organism evidence="1 2">
    <name type="scientific">Photobacterium indicum</name>
    <dbReference type="NCBI Taxonomy" id="81447"/>
    <lineage>
        <taxon>Bacteria</taxon>
        <taxon>Pseudomonadati</taxon>
        <taxon>Pseudomonadota</taxon>
        <taxon>Gammaproteobacteria</taxon>
        <taxon>Vibrionales</taxon>
        <taxon>Vibrionaceae</taxon>
        <taxon>Photobacterium</taxon>
    </lineage>
</organism>
<protein>
    <submittedName>
        <fullName evidence="1">Regulator</fullName>
    </submittedName>
</protein>
<dbReference type="EMBL" id="PYOC01000014">
    <property type="protein sequence ID" value="PSV43191.1"/>
    <property type="molecule type" value="Genomic_DNA"/>
</dbReference>
<gene>
    <name evidence="1" type="ORF">C9J47_23735</name>
</gene>
<dbReference type="Proteomes" id="UP000241803">
    <property type="component" value="Unassembled WGS sequence"/>
</dbReference>
<dbReference type="AlphaFoldDB" id="A0A2T3L2U5"/>
<name>A0A2T3L2U5_9GAMM</name>
<evidence type="ECO:0000313" key="2">
    <source>
        <dbReference type="Proteomes" id="UP000241803"/>
    </source>
</evidence>
<comment type="caution">
    <text evidence="1">The sequence shown here is derived from an EMBL/GenBank/DDBJ whole genome shotgun (WGS) entry which is preliminary data.</text>
</comment>
<reference evidence="1 2" key="1">
    <citation type="submission" date="2018-03" db="EMBL/GenBank/DDBJ databases">
        <title>Whole genome sequencing of Histamine producing bacteria.</title>
        <authorList>
            <person name="Butler K."/>
        </authorList>
    </citation>
    <scope>NUCLEOTIDE SEQUENCE [LARGE SCALE GENOMIC DNA]</scope>
    <source>
        <strain evidence="1 2">ATCC 19614</strain>
    </source>
</reference>
<dbReference type="Pfam" id="PF12375">
    <property type="entry name" value="DUF3653"/>
    <property type="match status" value="1"/>
</dbReference>
<accession>A0A2T3L2U5</accession>